<feature type="compositionally biased region" description="Polar residues" evidence="1">
    <location>
        <begin position="575"/>
        <end position="593"/>
    </location>
</feature>
<sequence length="667" mass="73701">MSPASQGGVEVERYIGSCLISSTVRPGSHKPIVAKKQESVIRGKTRGCYGGQNFPNNTEQCQVQYGPGGWTGAPLISMISSPRRCNQRSSPPPLGQQQQQQQPQSQLPPPQPTQQQQGCEQQVSAHLHKNPLSRLAIHTQGAPLILSSRFHNRGKIHNSGNANGITNTVCSNNGTVNSYVHNNGNTVTSNCTMNSCTVRCPPSRPQRSMELAKKQQTNPKSPDCSTSKEVTGTGSNIANIDSLSIASDESSGSNNSENSLPRIIKPRKRRKKDRKPANNAMTAVEVTKHEEQQQQSSPSLTTEQSNVVSLKPYVPACYEQHYEAAVPLHLRNHRRPPIARESMYGCSVQTTGMSVQEIADARQRYPHRHVEVKVLDDNRNVVVPAQLRTILPKGYRHSSQHRHTSSNNVPRYMHEYNDSTTTTTTTTTASSTTTSCEDGIKDGLGSCQCQYCDPSALIWDVDQNCYSPFLTPSPSTEFCSGHHFSKMPLFLPRPGLNCQEQRIERLFNTDNPPLHQERDTCSSTGVVLRRSWSDPTSYFSEEISTPSKDVGVIGDRGQAESGKRRTLWRGDSIGIPTNNVGSSGTDVNSTVQSPKGLEVSTEIITSPNGHRDLEIKFYSPSPNAPAPEEDKRILAEDIDEDEDFSDIWSYHESKLQQDFRTLLQAEE</sequence>
<dbReference type="STRING" id="597456.A0A0L7QZS7"/>
<feature type="region of interest" description="Disordered" evidence="1">
    <location>
        <begin position="574"/>
        <end position="594"/>
    </location>
</feature>
<evidence type="ECO:0000313" key="2">
    <source>
        <dbReference type="EMBL" id="KOC64124.1"/>
    </source>
</evidence>
<reference evidence="2 3" key="1">
    <citation type="submission" date="2015-07" db="EMBL/GenBank/DDBJ databases">
        <title>The genome of Habropoda laboriosa.</title>
        <authorList>
            <person name="Pan H."/>
            <person name="Kapheim K."/>
        </authorList>
    </citation>
    <scope>NUCLEOTIDE SEQUENCE [LARGE SCALE GENOMIC DNA]</scope>
    <source>
        <strain evidence="2">0110345459</strain>
    </source>
</reference>
<gene>
    <name evidence="2" type="ORF">WH47_01692</name>
</gene>
<feature type="compositionally biased region" description="Basic residues" evidence="1">
    <location>
        <begin position="264"/>
        <end position="274"/>
    </location>
</feature>
<dbReference type="AlphaFoldDB" id="A0A0L7QZS7"/>
<feature type="compositionally biased region" description="Low complexity" evidence="1">
    <location>
        <begin position="247"/>
        <end position="263"/>
    </location>
</feature>
<proteinExistence type="predicted"/>
<accession>A0A0L7QZS7</accession>
<feature type="compositionally biased region" description="Polar residues" evidence="1">
    <location>
        <begin position="214"/>
        <end position="245"/>
    </location>
</feature>
<feature type="compositionally biased region" description="Low complexity" evidence="1">
    <location>
        <begin position="113"/>
        <end position="122"/>
    </location>
</feature>
<keyword evidence="3" id="KW-1185">Reference proteome</keyword>
<feature type="compositionally biased region" description="Polar residues" evidence="1">
    <location>
        <begin position="293"/>
        <end position="304"/>
    </location>
</feature>
<protein>
    <submittedName>
        <fullName evidence="2">Uncharacterized protein</fullName>
    </submittedName>
</protein>
<name>A0A0L7QZS7_9HYME</name>
<dbReference type="EMBL" id="KQ414675">
    <property type="protein sequence ID" value="KOC64124.1"/>
    <property type="molecule type" value="Genomic_DNA"/>
</dbReference>
<dbReference type="Proteomes" id="UP000053825">
    <property type="component" value="Unassembled WGS sequence"/>
</dbReference>
<organism evidence="2 3">
    <name type="scientific">Habropoda laboriosa</name>
    <dbReference type="NCBI Taxonomy" id="597456"/>
    <lineage>
        <taxon>Eukaryota</taxon>
        <taxon>Metazoa</taxon>
        <taxon>Ecdysozoa</taxon>
        <taxon>Arthropoda</taxon>
        <taxon>Hexapoda</taxon>
        <taxon>Insecta</taxon>
        <taxon>Pterygota</taxon>
        <taxon>Neoptera</taxon>
        <taxon>Endopterygota</taxon>
        <taxon>Hymenoptera</taxon>
        <taxon>Apocrita</taxon>
        <taxon>Aculeata</taxon>
        <taxon>Apoidea</taxon>
        <taxon>Anthophila</taxon>
        <taxon>Apidae</taxon>
        <taxon>Habropoda</taxon>
    </lineage>
</organism>
<feature type="compositionally biased region" description="Low complexity" evidence="1">
    <location>
        <begin position="95"/>
        <end position="105"/>
    </location>
</feature>
<feature type="region of interest" description="Disordered" evidence="1">
    <location>
        <begin position="202"/>
        <end position="304"/>
    </location>
</feature>
<evidence type="ECO:0000313" key="3">
    <source>
        <dbReference type="Proteomes" id="UP000053825"/>
    </source>
</evidence>
<feature type="region of interest" description="Disordered" evidence="1">
    <location>
        <begin position="82"/>
        <end position="123"/>
    </location>
</feature>
<evidence type="ECO:0000256" key="1">
    <source>
        <dbReference type="SAM" id="MobiDB-lite"/>
    </source>
</evidence>
<dbReference type="OrthoDB" id="6619754at2759"/>